<dbReference type="PROSITE" id="PS01153">
    <property type="entry name" value="NOL1_NOP2_SUN"/>
    <property type="match status" value="1"/>
</dbReference>
<dbReference type="InterPro" id="IPR018314">
    <property type="entry name" value="RsmB/NOL1/NOP2-like_CS"/>
</dbReference>
<dbReference type="EMBL" id="BMJM01000004">
    <property type="protein sequence ID" value="GGE10401.1"/>
    <property type="molecule type" value="Genomic_DNA"/>
</dbReference>
<accession>A0A916ZRD7</accession>
<dbReference type="SUPFAM" id="SSF53335">
    <property type="entry name" value="S-adenosyl-L-methionine-dependent methyltransferases"/>
    <property type="match status" value="1"/>
</dbReference>
<gene>
    <name evidence="9" type="primary">sun</name>
    <name evidence="9" type="ORF">GCM10011529_15980</name>
</gene>
<keyword evidence="3 6" id="KW-0808">Transferase</keyword>
<evidence type="ECO:0000256" key="1">
    <source>
        <dbReference type="ARBA" id="ARBA00007494"/>
    </source>
</evidence>
<keyword evidence="4 6" id="KW-0949">S-adenosyl-L-methionine</keyword>
<evidence type="ECO:0000256" key="5">
    <source>
        <dbReference type="ARBA" id="ARBA00022884"/>
    </source>
</evidence>
<evidence type="ECO:0000256" key="7">
    <source>
        <dbReference type="SAM" id="MobiDB-lite"/>
    </source>
</evidence>
<dbReference type="CDD" id="cd02440">
    <property type="entry name" value="AdoMet_MTases"/>
    <property type="match status" value="1"/>
</dbReference>
<dbReference type="InterPro" id="IPR029063">
    <property type="entry name" value="SAM-dependent_MTases_sf"/>
</dbReference>
<dbReference type="InterPro" id="IPR049560">
    <property type="entry name" value="MeTrfase_RsmB-F_NOP2_cat"/>
</dbReference>
<dbReference type="InterPro" id="IPR006027">
    <property type="entry name" value="NusB_RsmB_TIM44"/>
</dbReference>
<name>A0A916ZRD7_9SPHN</name>
<dbReference type="SUPFAM" id="SSF48013">
    <property type="entry name" value="NusB-like"/>
    <property type="match status" value="1"/>
</dbReference>
<dbReference type="AlphaFoldDB" id="A0A916ZRD7"/>
<evidence type="ECO:0000256" key="6">
    <source>
        <dbReference type="PROSITE-ProRule" id="PRU01023"/>
    </source>
</evidence>
<reference evidence="9" key="2">
    <citation type="submission" date="2020-09" db="EMBL/GenBank/DDBJ databases">
        <authorList>
            <person name="Sun Q."/>
            <person name="Zhou Y."/>
        </authorList>
    </citation>
    <scope>NUCLEOTIDE SEQUENCE</scope>
    <source>
        <strain evidence="9">CGMCC 1.15519</strain>
    </source>
</reference>
<dbReference type="GO" id="GO:0008173">
    <property type="term" value="F:RNA methyltransferase activity"/>
    <property type="evidence" value="ECO:0007669"/>
    <property type="project" value="InterPro"/>
</dbReference>
<feature type="region of interest" description="Disordered" evidence="7">
    <location>
        <begin position="1"/>
        <end position="21"/>
    </location>
</feature>
<dbReference type="RefSeq" id="WP_371870760.1">
    <property type="nucleotide sequence ID" value="NZ_BMJM01000004.1"/>
</dbReference>
<dbReference type="GO" id="GO:0003723">
    <property type="term" value="F:RNA binding"/>
    <property type="evidence" value="ECO:0007669"/>
    <property type="project" value="UniProtKB-UniRule"/>
</dbReference>
<feature type="binding site" evidence="6">
    <location>
        <position position="322"/>
    </location>
    <ligand>
        <name>S-adenosyl-L-methionine</name>
        <dbReference type="ChEBI" id="CHEBI:59789"/>
    </ligand>
</feature>
<protein>
    <submittedName>
        <fullName evidence="9">MFS transporter</fullName>
    </submittedName>
</protein>
<dbReference type="Gene3D" id="1.10.940.10">
    <property type="entry name" value="NusB-like"/>
    <property type="match status" value="1"/>
</dbReference>
<dbReference type="PANTHER" id="PTHR22807:SF61">
    <property type="entry name" value="NOL1_NOP2_SUN FAMILY PROTEIN _ ANTITERMINATION NUSB DOMAIN-CONTAINING PROTEIN"/>
    <property type="match status" value="1"/>
</dbReference>
<dbReference type="GO" id="GO:0006355">
    <property type="term" value="P:regulation of DNA-templated transcription"/>
    <property type="evidence" value="ECO:0007669"/>
    <property type="project" value="InterPro"/>
</dbReference>
<feature type="binding site" evidence="6">
    <location>
        <begin position="259"/>
        <end position="265"/>
    </location>
    <ligand>
        <name>S-adenosyl-L-methionine</name>
        <dbReference type="ChEBI" id="CHEBI:59789"/>
    </ligand>
</feature>
<comment type="caution">
    <text evidence="9">The sequence shown here is derived from an EMBL/GenBank/DDBJ whole genome shotgun (WGS) entry which is preliminary data.</text>
</comment>
<feature type="binding site" evidence="6">
    <location>
        <position position="280"/>
    </location>
    <ligand>
        <name>S-adenosyl-L-methionine</name>
        <dbReference type="ChEBI" id="CHEBI:59789"/>
    </ligand>
</feature>
<evidence type="ECO:0000256" key="2">
    <source>
        <dbReference type="ARBA" id="ARBA00022603"/>
    </source>
</evidence>
<dbReference type="InterPro" id="IPR035926">
    <property type="entry name" value="NusB-like_sf"/>
</dbReference>
<organism evidence="9 10">
    <name type="scientific">Sandarakinorhabdus glacialis</name>
    <dbReference type="NCBI Taxonomy" id="1614636"/>
    <lineage>
        <taxon>Bacteria</taxon>
        <taxon>Pseudomonadati</taxon>
        <taxon>Pseudomonadota</taxon>
        <taxon>Alphaproteobacteria</taxon>
        <taxon>Sphingomonadales</taxon>
        <taxon>Sphingosinicellaceae</taxon>
        <taxon>Sandarakinorhabdus</taxon>
    </lineage>
</organism>
<dbReference type="PROSITE" id="PS51686">
    <property type="entry name" value="SAM_MT_RSMB_NOP"/>
    <property type="match status" value="1"/>
</dbReference>
<dbReference type="Gene3D" id="3.40.50.150">
    <property type="entry name" value="Vaccinia Virus protein VP39"/>
    <property type="match status" value="1"/>
</dbReference>
<dbReference type="InterPro" id="IPR023267">
    <property type="entry name" value="RCMT"/>
</dbReference>
<dbReference type="PRINTS" id="PR02008">
    <property type="entry name" value="RCMTFAMILY"/>
</dbReference>
<keyword evidence="5 6" id="KW-0694">RNA-binding</keyword>
<evidence type="ECO:0000313" key="9">
    <source>
        <dbReference type="EMBL" id="GGE10401.1"/>
    </source>
</evidence>
<comment type="similarity">
    <text evidence="1 6">Belongs to the class I-like SAM-binding methyltransferase superfamily. RsmB/NOP family.</text>
</comment>
<evidence type="ECO:0000313" key="10">
    <source>
        <dbReference type="Proteomes" id="UP000635071"/>
    </source>
</evidence>
<feature type="active site" description="Nucleophile" evidence="6">
    <location>
        <position position="375"/>
    </location>
</feature>
<dbReference type="GO" id="GO:0001510">
    <property type="term" value="P:RNA methylation"/>
    <property type="evidence" value="ECO:0007669"/>
    <property type="project" value="InterPro"/>
</dbReference>
<dbReference type="Pfam" id="PF01029">
    <property type="entry name" value="NusB"/>
    <property type="match status" value="1"/>
</dbReference>
<evidence type="ECO:0000259" key="8">
    <source>
        <dbReference type="PROSITE" id="PS51686"/>
    </source>
</evidence>
<dbReference type="InterPro" id="IPR001678">
    <property type="entry name" value="MeTrfase_RsmB-F_NOP2_dom"/>
</dbReference>
<keyword evidence="10" id="KW-1185">Reference proteome</keyword>
<feature type="binding site" evidence="6">
    <location>
        <position position="306"/>
    </location>
    <ligand>
        <name>S-adenosyl-L-methionine</name>
        <dbReference type="ChEBI" id="CHEBI:59789"/>
    </ligand>
</feature>
<proteinExistence type="inferred from homology"/>
<keyword evidence="2 6" id="KW-0489">Methyltransferase</keyword>
<dbReference type="Pfam" id="PF01189">
    <property type="entry name" value="Methyltr_RsmB-F"/>
    <property type="match status" value="1"/>
</dbReference>
<dbReference type="Proteomes" id="UP000635071">
    <property type="component" value="Unassembled WGS sequence"/>
</dbReference>
<reference evidence="9" key="1">
    <citation type="journal article" date="2014" name="Int. J. Syst. Evol. Microbiol.">
        <title>Complete genome sequence of Corynebacterium casei LMG S-19264T (=DSM 44701T), isolated from a smear-ripened cheese.</title>
        <authorList>
            <consortium name="US DOE Joint Genome Institute (JGI-PGF)"/>
            <person name="Walter F."/>
            <person name="Albersmeier A."/>
            <person name="Kalinowski J."/>
            <person name="Ruckert C."/>
        </authorList>
    </citation>
    <scope>NUCLEOTIDE SEQUENCE</scope>
    <source>
        <strain evidence="9">CGMCC 1.15519</strain>
    </source>
</reference>
<evidence type="ECO:0000256" key="3">
    <source>
        <dbReference type="ARBA" id="ARBA00022679"/>
    </source>
</evidence>
<dbReference type="PANTHER" id="PTHR22807">
    <property type="entry name" value="NOP2 YEAST -RELATED NOL1/NOP2/FMU SUN DOMAIN-CONTAINING"/>
    <property type="match status" value="1"/>
</dbReference>
<sequence>MEAVIASFEPRAQKEKPVQATQGVPARKGALRLLMAVLGRGSPLELAIDSSLDGITMANDRALARHLASTVLRWLPDLDALIDSATPKPLPDDARARMVLRIALAGWLKLGTPQHAAVATALPLVEGGPRRLVHGVLGNLMRGEAILPEVPHLPDLFAIRWAMDWGPEVAEAAARSLAEEPATDLTLRDPAETAKWAEALGGVSLLPGHVRVRRHKELGGALTEWPGFAEGAWWVQDVAASLPVRLLGAQAGESVLDLCAAPGGKTLQLAALGAEVTAVDVSEARLERVRENLARTRLSATLVVGDALRWEPGRLFDRILLDAPCSATGIFRRHPDVLHLKGSRDLTPLTLLQAALLRRAAAWLKPGGTLVYATCSLDPREGERVAERVVATLPRTPFAADELPLGLEATADGWLRTLPGMLENEGGMDGFFISRFRKLA</sequence>
<feature type="domain" description="SAM-dependent MTase RsmB/NOP-type" evidence="8">
    <location>
        <begin position="169"/>
        <end position="439"/>
    </location>
</feature>
<evidence type="ECO:0000256" key="4">
    <source>
        <dbReference type="ARBA" id="ARBA00022691"/>
    </source>
</evidence>